<evidence type="ECO:0000313" key="1">
    <source>
        <dbReference type="EMBL" id="KZC14362.1"/>
    </source>
</evidence>
<evidence type="ECO:0000313" key="2">
    <source>
        <dbReference type="Proteomes" id="UP000076502"/>
    </source>
</evidence>
<proteinExistence type="predicted"/>
<protein>
    <submittedName>
        <fullName evidence="1">Uncharacterized protein</fullName>
    </submittedName>
</protein>
<gene>
    <name evidence="1" type="ORF">WN55_06794</name>
</gene>
<accession>A0A154PR42</accession>
<name>A0A154PR42_DUFNO</name>
<reference evidence="1 2" key="1">
    <citation type="submission" date="2015-07" db="EMBL/GenBank/DDBJ databases">
        <title>The genome of Dufourea novaeangliae.</title>
        <authorList>
            <person name="Pan H."/>
            <person name="Kapheim K."/>
        </authorList>
    </citation>
    <scope>NUCLEOTIDE SEQUENCE [LARGE SCALE GENOMIC DNA]</scope>
    <source>
        <strain evidence="1">0120121106</strain>
        <tissue evidence="1">Whole body</tissue>
    </source>
</reference>
<sequence length="87" mass="9696">MCVRIRREPQLLVPIAGRGVPIEGCALDLYFGGSWFTDQANYSASAIKRVRMDEAGSIVPVNWKARSLVISDSHRFSVLGYVTFVIH</sequence>
<organism evidence="1 2">
    <name type="scientific">Dufourea novaeangliae</name>
    <name type="common">Sweat bee</name>
    <dbReference type="NCBI Taxonomy" id="178035"/>
    <lineage>
        <taxon>Eukaryota</taxon>
        <taxon>Metazoa</taxon>
        <taxon>Ecdysozoa</taxon>
        <taxon>Arthropoda</taxon>
        <taxon>Hexapoda</taxon>
        <taxon>Insecta</taxon>
        <taxon>Pterygota</taxon>
        <taxon>Neoptera</taxon>
        <taxon>Endopterygota</taxon>
        <taxon>Hymenoptera</taxon>
        <taxon>Apocrita</taxon>
        <taxon>Aculeata</taxon>
        <taxon>Apoidea</taxon>
        <taxon>Anthophila</taxon>
        <taxon>Halictidae</taxon>
        <taxon>Rophitinae</taxon>
        <taxon>Dufourea</taxon>
    </lineage>
</organism>
<dbReference type="Proteomes" id="UP000076502">
    <property type="component" value="Unassembled WGS sequence"/>
</dbReference>
<dbReference type="AlphaFoldDB" id="A0A154PR42"/>
<keyword evidence="2" id="KW-1185">Reference proteome</keyword>
<dbReference type="EMBL" id="KQ435066">
    <property type="protein sequence ID" value="KZC14362.1"/>
    <property type="molecule type" value="Genomic_DNA"/>
</dbReference>